<dbReference type="OrthoDB" id="9778880at2"/>
<dbReference type="GO" id="GO:0019262">
    <property type="term" value="P:N-acetylneuraminate catabolic process"/>
    <property type="evidence" value="ECO:0007669"/>
    <property type="project" value="TreeGrafter"/>
</dbReference>
<dbReference type="PROSITE" id="PS00666">
    <property type="entry name" value="DHDPS_2"/>
    <property type="match status" value="1"/>
</dbReference>
<dbReference type="SMART" id="SM01130">
    <property type="entry name" value="DHDPS"/>
    <property type="match status" value="1"/>
</dbReference>
<dbReference type="Gene3D" id="3.20.20.70">
    <property type="entry name" value="Aldolase class I"/>
    <property type="match status" value="1"/>
</dbReference>
<evidence type="ECO:0000256" key="2">
    <source>
        <dbReference type="ARBA" id="ARBA00023270"/>
    </source>
</evidence>
<dbReference type="InterPro" id="IPR013785">
    <property type="entry name" value="Aldolase_TIM"/>
</dbReference>
<feature type="binding site" evidence="5">
    <location>
        <position position="48"/>
    </location>
    <ligand>
        <name>pyruvate</name>
        <dbReference type="ChEBI" id="CHEBI:15361"/>
    </ligand>
</feature>
<comment type="caution">
    <text evidence="6">The sequence shown here is derived from an EMBL/GenBank/DDBJ whole genome shotgun (WGS) entry which is preliminary data.</text>
</comment>
<dbReference type="SUPFAM" id="SSF51569">
    <property type="entry name" value="Aldolase"/>
    <property type="match status" value="1"/>
</dbReference>
<dbReference type="GO" id="GO:0005829">
    <property type="term" value="C:cytosol"/>
    <property type="evidence" value="ECO:0007669"/>
    <property type="project" value="TreeGrafter"/>
</dbReference>
<dbReference type="InterPro" id="IPR020625">
    <property type="entry name" value="Schiff_base-form_aldolases_AS"/>
</dbReference>
<organism evidence="6 7">
    <name type="scientific">Draconibacterium sediminis</name>
    <dbReference type="NCBI Taxonomy" id="1544798"/>
    <lineage>
        <taxon>Bacteria</taxon>
        <taxon>Pseudomonadati</taxon>
        <taxon>Bacteroidota</taxon>
        <taxon>Bacteroidia</taxon>
        <taxon>Marinilabiliales</taxon>
        <taxon>Prolixibacteraceae</taxon>
        <taxon>Draconibacterium</taxon>
    </lineage>
</organism>
<comment type="similarity">
    <text evidence="3">Belongs to the DapA family.</text>
</comment>
<evidence type="ECO:0000313" key="6">
    <source>
        <dbReference type="EMBL" id="KJF45719.1"/>
    </source>
</evidence>
<dbReference type="PANTHER" id="PTHR42849">
    <property type="entry name" value="N-ACETYLNEURAMINATE LYASE"/>
    <property type="match status" value="1"/>
</dbReference>
<evidence type="ECO:0000313" key="7">
    <source>
        <dbReference type="Proteomes" id="UP000032544"/>
    </source>
</evidence>
<reference evidence="6 7" key="1">
    <citation type="submission" date="2014-09" db="EMBL/GenBank/DDBJ databases">
        <title>Draft Genome Sequence of Draconibacterium sp. JN14CK-3.</title>
        <authorList>
            <person name="Dong C."/>
            <person name="Lai Q."/>
            <person name="Shao Z."/>
        </authorList>
    </citation>
    <scope>NUCLEOTIDE SEQUENCE [LARGE SCALE GENOMIC DNA]</scope>
    <source>
        <strain evidence="6 7">JN14CK-3</strain>
    </source>
</reference>
<proteinExistence type="inferred from homology"/>
<dbReference type="InterPro" id="IPR002220">
    <property type="entry name" value="DapA-like"/>
</dbReference>
<feature type="active site" description="Proton donor/acceptor" evidence="4">
    <location>
        <position position="136"/>
    </location>
</feature>
<keyword evidence="7" id="KW-1185">Reference proteome</keyword>
<name>A0A0D8JGA2_9BACT</name>
<protein>
    <submittedName>
        <fullName evidence="6">Dihydrodipicolinate synthase</fullName>
    </submittedName>
</protein>
<feature type="active site" description="Schiff-base intermediate with substrate" evidence="4">
    <location>
        <position position="164"/>
    </location>
</feature>
<gene>
    <name evidence="6" type="ORF">LH29_10410</name>
</gene>
<dbReference type="RefSeq" id="WP_045028284.1">
    <property type="nucleotide sequence ID" value="NZ_JRHC01000001.1"/>
</dbReference>
<evidence type="ECO:0000256" key="4">
    <source>
        <dbReference type="PIRSR" id="PIRSR001365-1"/>
    </source>
</evidence>
<evidence type="ECO:0000256" key="1">
    <source>
        <dbReference type="ARBA" id="ARBA00023239"/>
    </source>
</evidence>
<keyword evidence="2" id="KW-0704">Schiff base</keyword>
<dbReference type="AlphaFoldDB" id="A0A0D8JGA2"/>
<keyword evidence="1 3" id="KW-0456">Lyase</keyword>
<dbReference type="CDD" id="cd00408">
    <property type="entry name" value="DHDPS-like"/>
    <property type="match status" value="1"/>
</dbReference>
<dbReference type="Pfam" id="PF00701">
    <property type="entry name" value="DHDPS"/>
    <property type="match status" value="1"/>
</dbReference>
<dbReference type="PRINTS" id="PR00146">
    <property type="entry name" value="DHPICSNTHASE"/>
</dbReference>
<dbReference type="GO" id="GO:0008747">
    <property type="term" value="F:N-acetylneuraminate lyase activity"/>
    <property type="evidence" value="ECO:0007669"/>
    <property type="project" value="TreeGrafter"/>
</dbReference>
<dbReference type="PATRIC" id="fig|1544798.3.peg.2093"/>
<sequence>MNQKLQGIVPPLITPLLDSDTLDIEGLEKLIEHVIKGGVHGIFILGTTGEGPSLSFRLQTELIRESSRILNKRLPLLVGISHTSIVESIRLSQVAYEAGADAVVSAPPYYFTLSQSELVQFYENLVHSLELPLYLYNMPNMTKVSFAPTTIRRIADHPNVIGFKDSSGNGTYFQSVLHAMSDRDDFSFFVGPEEMMAEAVMMGADGGVNGGANIFPKLYVDLYHAALEGNSNRVQQLQAKVMQVSSTIYNVGKNGSSFLMGMKCALSVLGLCQNVLAQPYQNFDSEHSAVILKALNDLQFLKTEPM</sequence>
<evidence type="ECO:0000256" key="5">
    <source>
        <dbReference type="PIRSR" id="PIRSR001365-2"/>
    </source>
</evidence>
<dbReference type="PIRSF" id="PIRSF001365">
    <property type="entry name" value="DHDPS"/>
    <property type="match status" value="1"/>
</dbReference>
<dbReference type="EMBL" id="JRHC01000001">
    <property type="protein sequence ID" value="KJF45719.1"/>
    <property type="molecule type" value="Genomic_DNA"/>
</dbReference>
<feature type="binding site" evidence="5">
    <location>
        <position position="208"/>
    </location>
    <ligand>
        <name>pyruvate</name>
        <dbReference type="ChEBI" id="CHEBI:15361"/>
    </ligand>
</feature>
<dbReference type="Proteomes" id="UP000032544">
    <property type="component" value="Unassembled WGS sequence"/>
</dbReference>
<dbReference type="STRING" id="1544798.LH29_10410"/>
<accession>A0A0D8JGA2</accession>
<dbReference type="PANTHER" id="PTHR42849:SF1">
    <property type="entry name" value="N-ACETYLNEURAMINATE LYASE"/>
    <property type="match status" value="1"/>
</dbReference>
<evidence type="ECO:0000256" key="3">
    <source>
        <dbReference type="PIRNR" id="PIRNR001365"/>
    </source>
</evidence>